<dbReference type="InterPro" id="IPR004841">
    <property type="entry name" value="AA-permease/SLC12A_dom"/>
</dbReference>
<dbReference type="GO" id="GO:0055075">
    <property type="term" value="P:potassium ion homeostasis"/>
    <property type="evidence" value="ECO:0007669"/>
    <property type="project" value="TreeGrafter"/>
</dbReference>
<dbReference type="WBParaSite" id="GPLIN_000012000">
    <property type="protein sequence ID" value="GPLIN_000012000"/>
    <property type="gene ID" value="GPLIN_000012000"/>
</dbReference>
<sequence length="295" mass="31750">MVSERLSLTKLLFLGGLYIACLSAILSSTLGTSRVVQGIAAEGLIPQMSKLLQEDSPHKDPLKATVLVTAVAVLLVLLGNLNQMAILSSMPFLLTYAFVNYAYVSLAMSDDLDSLGRECSAKNGQQTNYGSVHEGLDSGAQRSLDALFSSTEEGAGGNGWHGGGGQKPWYTRCINRYVSFAAAIVHLLVLFFINQLYALLHMIAFVGLYLYLGKACPAVSDQGVSHFSILHMLRVAMAGMDFTPFGPSNARCSAAVPPAPPQGLIQPGDIQSTRLNEQNPDYAQRKQYHHAEQLG</sequence>
<reference evidence="9" key="2">
    <citation type="submission" date="2016-06" db="UniProtKB">
        <authorList>
            <consortium name="WormBaseParasite"/>
        </authorList>
    </citation>
    <scope>IDENTIFICATION</scope>
</reference>
<dbReference type="GO" id="GO:0015379">
    <property type="term" value="F:potassium:chloride symporter activity"/>
    <property type="evidence" value="ECO:0007669"/>
    <property type="project" value="TreeGrafter"/>
</dbReference>
<evidence type="ECO:0000259" key="7">
    <source>
        <dbReference type="Pfam" id="PF00324"/>
    </source>
</evidence>
<keyword evidence="8" id="KW-1185">Reference proteome</keyword>
<proteinExistence type="predicted"/>
<dbReference type="OrthoDB" id="2020542at2759"/>
<feature type="domain" description="Amino acid permease/ SLC12A" evidence="7">
    <location>
        <begin position="6"/>
        <end position="86"/>
    </location>
</feature>
<keyword evidence="2 6" id="KW-0812">Transmembrane</keyword>
<protein>
    <submittedName>
        <fullName evidence="9">AA_permease domain-containing protein</fullName>
    </submittedName>
</protein>
<dbReference type="GO" id="GO:0006884">
    <property type="term" value="P:cell volume homeostasis"/>
    <property type="evidence" value="ECO:0007669"/>
    <property type="project" value="TreeGrafter"/>
</dbReference>
<feature type="compositionally biased region" description="Polar residues" evidence="5">
    <location>
        <begin position="269"/>
        <end position="281"/>
    </location>
</feature>
<dbReference type="InterPro" id="IPR004842">
    <property type="entry name" value="SLC12A_fam"/>
</dbReference>
<evidence type="ECO:0000256" key="2">
    <source>
        <dbReference type="ARBA" id="ARBA00022692"/>
    </source>
</evidence>
<keyword evidence="4 6" id="KW-0472">Membrane</keyword>
<keyword evidence="3 6" id="KW-1133">Transmembrane helix</keyword>
<dbReference type="Pfam" id="PF00324">
    <property type="entry name" value="AA_permease"/>
    <property type="match status" value="1"/>
</dbReference>
<dbReference type="AlphaFoldDB" id="A0A183BHP2"/>
<dbReference type="Gene3D" id="1.20.1740.10">
    <property type="entry name" value="Amino acid/polyamine transporter I"/>
    <property type="match status" value="1"/>
</dbReference>
<name>A0A183BHP2_GLOPA</name>
<dbReference type="PANTHER" id="PTHR11827:SF6">
    <property type="entry name" value="SOLUTE CARRIER FAMILY 12 MEMBER 8"/>
    <property type="match status" value="1"/>
</dbReference>
<evidence type="ECO:0000313" key="9">
    <source>
        <dbReference type="WBParaSite" id="GPLIN_000012000"/>
    </source>
</evidence>
<feature type="transmembrane region" description="Helical" evidence="6">
    <location>
        <begin position="177"/>
        <end position="200"/>
    </location>
</feature>
<evidence type="ECO:0000256" key="6">
    <source>
        <dbReference type="SAM" id="Phobius"/>
    </source>
</evidence>
<feature type="transmembrane region" description="Helical" evidence="6">
    <location>
        <begin position="62"/>
        <end position="78"/>
    </location>
</feature>
<evidence type="ECO:0000313" key="8">
    <source>
        <dbReference type="Proteomes" id="UP000050741"/>
    </source>
</evidence>
<accession>A0A183BHP2</accession>
<organism evidence="8 9">
    <name type="scientific">Globodera pallida</name>
    <name type="common">Potato cyst nematode worm</name>
    <name type="synonym">Heterodera pallida</name>
    <dbReference type="NCBI Taxonomy" id="36090"/>
    <lineage>
        <taxon>Eukaryota</taxon>
        <taxon>Metazoa</taxon>
        <taxon>Ecdysozoa</taxon>
        <taxon>Nematoda</taxon>
        <taxon>Chromadorea</taxon>
        <taxon>Rhabditida</taxon>
        <taxon>Tylenchina</taxon>
        <taxon>Tylenchomorpha</taxon>
        <taxon>Tylenchoidea</taxon>
        <taxon>Heteroderidae</taxon>
        <taxon>Heteroderinae</taxon>
        <taxon>Globodera</taxon>
    </lineage>
</organism>
<evidence type="ECO:0000256" key="3">
    <source>
        <dbReference type="ARBA" id="ARBA00022989"/>
    </source>
</evidence>
<evidence type="ECO:0000256" key="5">
    <source>
        <dbReference type="SAM" id="MobiDB-lite"/>
    </source>
</evidence>
<reference evidence="8" key="1">
    <citation type="submission" date="2014-05" db="EMBL/GenBank/DDBJ databases">
        <title>The genome and life-stage specific transcriptomes of Globodera pallida elucidate key aspects of plant parasitism by a cyst nematode.</title>
        <authorList>
            <person name="Cotton J.A."/>
            <person name="Lilley C.J."/>
            <person name="Jones L.M."/>
            <person name="Kikuchi T."/>
            <person name="Reid A.J."/>
            <person name="Thorpe P."/>
            <person name="Tsai I.J."/>
            <person name="Beasley H."/>
            <person name="Blok V."/>
            <person name="Cock P.J.A."/>
            <person name="Van den Akker S.E."/>
            <person name="Holroyd N."/>
            <person name="Hunt M."/>
            <person name="Mantelin S."/>
            <person name="Naghra H."/>
            <person name="Pain A."/>
            <person name="Palomares-Rius J.E."/>
            <person name="Zarowiecki M."/>
            <person name="Berriman M."/>
            <person name="Jones J.T."/>
            <person name="Urwin P.E."/>
        </authorList>
    </citation>
    <scope>NUCLEOTIDE SEQUENCE [LARGE SCALE GENOMIC DNA]</scope>
    <source>
        <strain evidence="8">Lindley</strain>
    </source>
</reference>
<dbReference type="PANTHER" id="PTHR11827">
    <property type="entry name" value="SOLUTE CARRIER FAMILY 12, CATION COTRANSPORTERS"/>
    <property type="match status" value="1"/>
</dbReference>
<evidence type="ECO:0000256" key="1">
    <source>
        <dbReference type="ARBA" id="ARBA00004141"/>
    </source>
</evidence>
<feature type="region of interest" description="Disordered" evidence="5">
    <location>
        <begin position="268"/>
        <end position="295"/>
    </location>
</feature>
<dbReference type="GO" id="GO:0055064">
    <property type="term" value="P:chloride ion homeostasis"/>
    <property type="evidence" value="ECO:0007669"/>
    <property type="project" value="TreeGrafter"/>
</dbReference>
<evidence type="ECO:0000256" key="4">
    <source>
        <dbReference type="ARBA" id="ARBA00023136"/>
    </source>
</evidence>
<dbReference type="Proteomes" id="UP000050741">
    <property type="component" value="Unassembled WGS sequence"/>
</dbReference>
<dbReference type="GO" id="GO:1990573">
    <property type="term" value="P:potassium ion import across plasma membrane"/>
    <property type="evidence" value="ECO:0007669"/>
    <property type="project" value="TreeGrafter"/>
</dbReference>
<dbReference type="GO" id="GO:0016020">
    <property type="term" value="C:membrane"/>
    <property type="evidence" value="ECO:0007669"/>
    <property type="project" value="UniProtKB-SubCell"/>
</dbReference>
<comment type="subcellular location">
    <subcellularLocation>
        <location evidence="1">Membrane</location>
        <topology evidence="1">Multi-pass membrane protein</topology>
    </subcellularLocation>
</comment>